<evidence type="ECO:0000256" key="1">
    <source>
        <dbReference type="SAM" id="Phobius"/>
    </source>
</evidence>
<keyword evidence="1" id="KW-1133">Transmembrane helix</keyword>
<reference evidence="2" key="1">
    <citation type="submission" date="2016-10" db="EMBL/GenBank/DDBJ databases">
        <title>Sequence of Gallionella enrichment culture.</title>
        <authorList>
            <person name="Poehlein A."/>
            <person name="Muehling M."/>
            <person name="Daniel R."/>
        </authorList>
    </citation>
    <scope>NUCLEOTIDE SEQUENCE</scope>
</reference>
<accession>A0A1J5T0S7</accession>
<keyword evidence="1" id="KW-0472">Membrane</keyword>
<organism evidence="2">
    <name type="scientific">mine drainage metagenome</name>
    <dbReference type="NCBI Taxonomy" id="410659"/>
    <lineage>
        <taxon>unclassified sequences</taxon>
        <taxon>metagenomes</taxon>
        <taxon>ecological metagenomes</taxon>
    </lineage>
</organism>
<protein>
    <submittedName>
        <fullName evidence="2">Uncharacterized protein</fullName>
    </submittedName>
</protein>
<dbReference type="AlphaFoldDB" id="A0A1J5T0S7"/>
<gene>
    <name evidence="2" type="ORF">GALL_49220</name>
</gene>
<keyword evidence="1" id="KW-0812">Transmembrane</keyword>
<name>A0A1J5T0S7_9ZZZZ</name>
<evidence type="ECO:0000313" key="2">
    <source>
        <dbReference type="EMBL" id="OIR13787.1"/>
    </source>
</evidence>
<sequence length="79" mass="8927">MKTGLEKAVRVLFAVGGTVLLGGNAQAYIGMPEREHVQSLVWIMEAVTLVTIVTVFWFLWRIGKRAQEKRNPEQDDTPE</sequence>
<feature type="transmembrane region" description="Helical" evidence="1">
    <location>
        <begin position="37"/>
        <end position="60"/>
    </location>
</feature>
<dbReference type="EMBL" id="MLJW01000013">
    <property type="protein sequence ID" value="OIR13787.1"/>
    <property type="molecule type" value="Genomic_DNA"/>
</dbReference>
<comment type="caution">
    <text evidence="2">The sequence shown here is derived from an EMBL/GenBank/DDBJ whole genome shotgun (WGS) entry which is preliminary data.</text>
</comment>
<proteinExistence type="predicted"/>